<gene>
    <name evidence="2" type="ORF">HAX54_051678</name>
</gene>
<keyword evidence="1" id="KW-0472">Membrane</keyword>
<proteinExistence type="predicted"/>
<accession>A0ABS8SXX4</accession>
<sequence length="183" mass="20669">MEWAENGENFCWQYHPEDINSVSWPVVVLKPVTDGRSVVSVVSVRLLLFIICSQWELGTNFLVVLFIMTCVILFGGQQIYITFDAISGQFCYCSERICMVSSVIVQKEFAGYPWSPVKAAHFDNFDGMGITKQKILNIDEESEVSKLRRAEDSIDNDETIGITGTALHHYTTLTRIGIANQNF</sequence>
<evidence type="ECO:0000313" key="3">
    <source>
        <dbReference type="Proteomes" id="UP000823775"/>
    </source>
</evidence>
<name>A0ABS8SXX4_DATST</name>
<keyword evidence="3" id="KW-1185">Reference proteome</keyword>
<keyword evidence="1" id="KW-0812">Transmembrane</keyword>
<comment type="caution">
    <text evidence="2">The sequence shown here is derived from an EMBL/GenBank/DDBJ whole genome shotgun (WGS) entry which is preliminary data.</text>
</comment>
<keyword evidence="1" id="KW-1133">Transmembrane helix</keyword>
<evidence type="ECO:0000256" key="1">
    <source>
        <dbReference type="SAM" id="Phobius"/>
    </source>
</evidence>
<feature type="transmembrane region" description="Helical" evidence="1">
    <location>
        <begin position="62"/>
        <end position="83"/>
    </location>
</feature>
<dbReference type="Proteomes" id="UP000823775">
    <property type="component" value="Unassembled WGS sequence"/>
</dbReference>
<dbReference type="EMBL" id="JACEIK010000925">
    <property type="protein sequence ID" value="MCD7463901.1"/>
    <property type="molecule type" value="Genomic_DNA"/>
</dbReference>
<protein>
    <submittedName>
        <fullName evidence="2">Uncharacterized protein</fullName>
    </submittedName>
</protein>
<reference evidence="2 3" key="1">
    <citation type="journal article" date="2021" name="BMC Genomics">
        <title>Datura genome reveals duplications of psychoactive alkaloid biosynthetic genes and high mutation rate following tissue culture.</title>
        <authorList>
            <person name="Rajewski A."/>
            <person name="Carter-House D."/>
            <person name="Stajich J."/>
            <person name="Litt A."/>
        </authorList>
    </citation>
    <scope>NUCLEOTIDE SEQUENCE [LARGE SCALE GENOMIC DNA]</scope>
    <source>
        <strain evidence="2">AR-01</strain>
    </source>
</reference>
<organism evidence="2 3">
    <name type="scientific">Datura stramonium</name>
    <name type="common">Jimsonweed</name>
    <name type="synonym">Common thornapple</name>
    <dbReference type="NCBI Taxonomy" id="4076"/>
    <lineage>
        <taxon>Eukaryota</taxon>
        <taxon>Viridiplantae</taxon>
        <taxon>Streptophyta</taxon>
        <taxon>Embryophyta</taxon>
        <taxon>Tracheophyta</taxon>
        <taxon>Spermatophyta</taxon>
        <taxon>Magnoliopsida</taxon>
        <taxon>eudicotyledons</taxon>
        <taxon>Gunneridae</taxon>
        <taxon>Pentapetalae</taxon>
        <taxon>asterids</taxon>
        <taxon>lamiids</taxon>
        <taxon>Solanales</taxon>
        <taxon>Solanaceae</taxon>
        <taxon>Solanoideae</taxon>
        <taxon>Datureae</taxon>
        <taxon>Datura</taxon>
    </lineage>
</organism>
<evidence type="ECO:0000313" key="2">
    <source>
        <dbReference type="EMBL" id="MCD7463901.1"/>
    </source>
</evidence>